<dbReference type="Pfam" id="PF16822">
    <property type="entry name" value="ALGX"/>
    <property type="match status" value="1"/>
</dbReference>
<keyword evidence="4" id="KW-0732">Signal</keyword>
<proteinExistence type="predicted"/>
<dbReference type="RefSeq" id="WP_204445049.1">
    <property type="nucleotide sequence ID" value="NZ_JACJKY010000005.1"/>
</dbReference>
<keyword evidence="7" id="KW-0812">Transmembrane</keyword>
<comment type="subcellular location">
    <subcellularLocation>
        <location evidence="1">Periplasm</location>
    </subcellularLocation>
</comment>
<dbReference type="Proteomes" id="UP000774750">
    <property type="component" value="Unassembled WGS sequence"/>
</dbReference>
<feature type="transmembrane region" description="Helical" evidence="7">
    <location>
        <begin position="7"/>
        <end position="26"/>
    </location>
</feature>
<evidence type="ECO:0000256" key="7">
    <source>
        <dbReference type="SAM" id="Phobius"/>
    </source>
</evidence>
<keyword evidence="5" id="KW-0574">Periplasm</keyword>
<protein>
    <recommendedName>
        <fullName evidence="8">AlgX/AlgJ SGNH hydrolase-like domain-containing protein</fullName>
    </recommendedName>
</protein>
<organism evidence="9 10">
    <name type="scientific">Merdimmobilis hominis</name>
    <dbReference type="NCBI Taxonomy" id="2897707"/>
    <lineage>
        <taxon>Bacteria</taxon>
        <taxon>Bacillati</taxon>
        <taxon>Bacillota</taxon>
        <taxon>Clostridia</taxon>
        <taxon>Eubacteriales</taxon>
        <taxon>Oscillospiraceae</taxon>
        <taxon>Merdimmobilis</taxon>
    </lineage>
</organism>
<evidence type="ECO:0000256" key="5">
    <source>
        <dbReference type="ARBA" id="ARBA00022764"/>
    </source>
</evidence>
<dbReference type="GO" id="GO:0016740">
    <property type="term" value="F:transferase activity"/>
    <property type="evidence" value="ECO:0007669"/>
    <property type="project" value="UniProtKB-KW"/>
</dbReference>
<keyword evidence="7" id="KW-0472">Membrane</keyword>
<evidence type="ECO:0000256" key="3">
    <source>
        <dbReference type="ARBA" id="ARBA00022679"/>
    </source>
</evidence>
<comment type="caution">
    <text evidence="9">The sequence shown here is derived from an EMBL/GenBank/DDBJ whole genome shotgun (WGS) entry which is preliminary data.</text>
</comment>
<name>A0A938X5H3_9FIRM</name>
<evidence type="ECO:0000259" key="8">
    <source>
        <dbReference type="Pfam" id="PF16822"/>
    </source>
</evidence>
<evidence type="ECO:0000256" key="4">
    <source>
        <dbReference type="ARBA" id="ARBA00022729"/>
    </source>
</evidence>
<dbReference type="AlphaFoldDB" id="A0A938X5H3"/>
<comment type="pathway">
    <text evidence="2">Glycan biosynthesis; alginate biosynthesis.</text>
</comment>
<dbReference type="GO" id="GO:0042597">
    <property type="term" value="C:periplasmic space"/>
    <property type="evidence" value="ECO:0007669"/>
    <property type="project" value="UniProtKB-SubCell"/>
</dbReference>
<gene>
    <name evidence="9" type="ORF">H6A12_04070</name>
</gene>
<dbReference type="InterPro" id="IPR031811">
    <property type="entry name" value="ALGX/ALGJ_SGNH-like"/>
</dbReference>
<reference evidence="9" key="2">
    <citation type="journal article" date="2021" name="Sci. Rep.">
        <title>The distribution of antibiotic resistance genes in chicken gut microbiota commensals.</title>
        <authorList>
            <person name="Juricova H."/>
            <person name="Matiasovicova J."/>
            <person name="Kubasova T."/>
            <person name="Cejkova D."/>
            <person name="Rychlik I."/>
        </authorList>
    </citation>
    <scope>NUCLEOTIDE SEQUENCE</scope>
    <source>
        <strain evidence="9">An559</strain>
    </source>
</reference>
<evidence type="ECO:0000256" key="2">
    <source>
        <dbReference type="ARBA" id="ARBA00005182"/>
    </source>
</evidence>
<dbReference type="EMBL" id="JACJKY010000005">
    <property type="protein sequence ID" value="MBM6920333.1"/>
    <property type="molecule type" value="Genomic_DNA"/>
</dbReference>
<evidence type="ECO:0000256" key="6">
    <source>
        <dbReference type="ARBA" id="ARBA00022841"/>
    </source>
</evidence>
<evidence type="ECO:0000313" key="9">
    <source>
        <dbReference type="EMBL" id="MBM6920333.1"/>
    </source>
</evidence>
<sequence>MKFIKVFMTIIFSMIILIPIVTFNFTPNTSSEIDNRMLTENPFSKESLESGVDLTATIENYVNDRIGFRDEMILGYTVLNDKLFGKMVHPNYSYGKDGYVFGAGLTTTANPYSDFHEAFADMVKEIQDYCTFRGTPFLFVLNPAKPAVLSEYIPDGINYDRSWVDQFLAALDEREVRYVDNTQTLREKTEQGEVVFNQKYDANHWNDLGAYYGTNAMLSVLQNDFSTIQLNDLSDFTVSQTLETSLPVSQFPINELVPSIDLHLDDLISKTSAFQEELQMHPSYQTFGYYQNPDKMQEGAPKALVFQGSYMNKFGYKYLANAFGEYIHIHDYQNVLDFPYYYNIFKPDCVIFEVAEYTFTNTYFDYEGMTQFNPNPPLDVMDTLEISKTEQALPTEQISVEQGTQLTKIYWNTDLYYEYVWLSLGTETYDMKETENGYEVTLLTQQYDPDAKIEIVAYDSEKFMIYQ</sequence>
<evidence type="ECO:0000313" key="10">
    <source>
        <dbReference type="Proteomes" id="UP000774750"/>
    </source>
</evidence>
<keyword evidence="10" id="KW-1185">Reference proteome</keyword>
<reference evidence="9" key="1">
    <citation type="submission" date="2020-08" db="EMBL/GenBank/DDBJ databases">
        <authorList>
            <person name="Cejkova D."/>
            <person name="Kubasova T."/>
            <person name="Jahodarova E."/>
            <person name="Rychlik I."/>
        </authorList>
    </citation>
    <scope>NUCLEOTIDE SEQUENCE</scope>
    <source>
        <strain evidence="9">An559</strain>
    </source>
</reference>
<keyword evidence="6" id="KW-0016">Alginate biosynthesis</keyword>
<feature type="domain" description="AlgX/AlgJ SGNH hydrolase-like" evidence="8">
    <location>
        <begin position="95"/>
        <end position="239"/>
    </location>
</feature>
<keyword evidence="7" id="KW-1133">Transmembrane helix</keyword>
<accession>A0A938X5H3</accession>
<dbReference type="GO" id="GO:0042121">
    <property type="term" value="P:alginic acid biosynthetic process"/>
    <property type="evidence" value="ECO:0007669"/>
    <property type="project" value="UniProtKB-KW"/>
</dbReference>
<evidence type="ECO:0000256" key="1">
    <source>
        <dbReference type="ARBA" id="ARBA00004418"/>
    </source>
</evidence>
<keyword evidence="3" id="KW-0808">Transferase</keyword>